<dbReference type="EMBL" id="MRZV01000270">
    <property type="protein sequence ID" value="PIK53906.1"/>
    <property type="molecule type" value="Genomic_DNA"/>
</dbReference>
<dbReference type="PROSITE" id="PS00107">
    <property type="entry name" value="PROTEIN_KINASE_ATP"/>
    <property type="match status" value="1"/>
</dbReference>
<keyword evidence="7 10" id="KW-0067">ATP-binding</keyword>
<dbReference type="PROSITE" id="PS50011">
    <property type="entry name" value="PROTEIN_KINASE_DOM"/>
    <property type="match status" value="1"/>
</dbReference>
<evidence type="ECO:0000256" key="1">
    <source>
        <dbReference type="ARBA" id="ARBA00004340"/>
    </source>
</evidence>
<dbReference type="GO" id="GO:0043657">
    <property type="term" value="C:host cell"/>
    <property type="evidence" value="ECO:0007669"/>
    <property type="project" value="UniProtKB-SubCell"/>
</dbReference>
<keyword evidence="13" id="KW-1185">Reference proteome</keyword>
<dbReference type="Pfam" id="PF00069">
    <property type="entry name" value="Pkinase"/>
    <property type="match status" value="1"/>
</dbReference>
<dbReference type="Proteomes" id="UP000230750">
    <property type="component" value="Unassembled WGS sequence"/>
</dbReference>
<dbReference type="AlphaFoldDB" id="A0A2G8L0W1"/>
<dbReference type="PANTHER" id="PTHR22984:SF25">
    <property type="entry name" value="PROTEIN KINASE DOMAIN-CONTAINING PROTEIN"/>
    <property type="match status" value="1"/>
</dbReference>
<evidence type="ECO:0000256" key="8">
    <source>
        <dbReference type="ARBA" id="ARBA00047899"/>
    </source>
</evidence>
<keyword evidence="3" id="KW-0723">Serine/threonine-protein kinase</keyword>
<dbReference type="PANTHER" id="PTHR22984">
    <property type="entry name" value="SERINE/THREONINE-PROTEIN KINASE PIM"/>
    <property type="match status" value="1"/>
</dbReference>
<keyword evidence="4" id="KW-0808">Transferase</keyword>
<dbReference type="InterPro" id="IPR011009">
    <property type="entry name" value="Kinase-like_dom_sf"/>
</dbReference>
<reference evidence="12 13" key="1">
    <citation type="journal article" date="2017" name="PLoS Biol.">
        <title>The sea cucumber genome provides insights into morphological evolution and visceral regeneration.</title>
        <authorList>
            <person name="Zhang X."/>
            <person name="Sun L."/>
            <person name="Yuan J."/>
            <person name="Sun Y."/>
            <person name="Gao Y."/>
            <person name="Zhang L."/>
            <person name="Li S."/>
            <person name="Dai H."/>
            <person name="Hamel J.F."/>
            <person name="Liu C."/>
            <person name="Yu Y."/>
            <person name="Liu S."/>
            <person name="Lin W."/>
            <person name="Guo K."/>
            <person name="Jin S."/>
            <person name="Xu P."/>
            <person name="Storey K.B."/>
            <person name="Huan P."/>
            <person name="Zhang T."/>
            <person name="Zhou Y."/>
            <person name="Zhang J."/>
            <person name="Lin C."/>
            <person name="Li X."/>
            <person name="Xing L."/>
            <person name="Huo D."/>
            <person name="Sun M."/>
            <person name="Wang L."/>
            <person name="Mercier A."/>
            <person name="Li F."/>
            <person name="Yang H."/>
            <person name="Xiang J."/>
        </authorList>
    </citation>
    <scope>NUCLEOTIDE SEQUENCE [LARGE SCALE GENOMIC DNA]</scope>
    <source>
        <strain evidence="12">Shaxun</strain>
        <tissue evidence="12">Muscle</tissue>
    </source>
</reference>
<comment type="catalytic activity">
    <reaction evidence="9">
        <text>L-seryl-[protein] + ATP = O-phospho-L-seryl-[protein] + ADP + H(+)</text>
        <dbReference type="Rhea" id="RHEA:17989"/>
        <dbReference type="Rhea" id="RHEA-COMP:9863"/>
        <dbReference type="Rhea" id="RHEA-COMP:11604"/>
        <dbReference type="ChEBI" id="CHEBI:15378"/>
        <dbReference type="ChEBI" id="CHEBI:29999"/>
        <dbReference type="ChEBI" id="CHEBI:30616"/>
        <dbReference type="ChEBI" id="CHEBI:83421"/>
        <dbReference type="ChEBI" id="CHEBI:456216"/>
        <dbReference type="EC" id="2.7.11.1"/>
    </reaction>
</comment>
<sequence length="156" mass="17198">MVKAQAEMRQAGYELLDQLGHGGFGLVYRGRPLNNTTCTPSQEVAIKFTKCSDIHIWTTLPNSQVHIPLEAAALVALESVTNVADLLGYGKITLGNDEVFTLVMEKQAGCLSIASYLRRQAPLSEDMAFFYLEQLVSTVMAIHRFGWVHGDLKPSN</sequence>
<dbReference type="STRING" id="307972.A0A2G8L0W1"/>
<dbReference type="GO" id="GO:0004674">
    <property type="term" value="F:protein serine/threonine kinase activity"/>
    <property type="evidence" value="ECO:0007669"/>
    <property type="project" value="UniProtKB-KW"/>
</dbReference>
<evidence type="ECO:0000256" key="6">
    <source>
        <dbReference type="ARBA" id="ARBA00022777"/>
    </source>
</evidence>
<keyword evidence="5 10" id="KW-0547">Nucleotide-binding</keyword>
<evidence type="ECO:0000256" key="3">
    <source>
        <dbReference type="ARBA" id="ARBA00022527"/>
    </source>
</evidence>
<evidence type="ECO:0000256" key="10">
    <source>
        <dbReference type="PROSITE-ProRule" id="PRU10141"/>
    </source>
</evidence>
<organism evidence="12 13">
    <name type="scientific">Stichopus japonicus</name>
    <name type="common">Sea cucumber</name>
    <dbReference type="NCBI Taxonomy" id="307972"/>
    <lineage>
        <taxon>Eukaryota</taxon>
        <taxon>Metazoa</taxon>
        <taxon>Echinodermata</taxon>
        <taxon>Eleutherozoa</taxon>
        <taxon>Echinozoa</taxon>
        <taxon>Holothuroidea</taxon>
        <taxon>Aspidochirotacea</taxon>
        <taxon>Aspidochirotida</taxon>
        <taxon>Stichopodidae</taxon>
        <taxon>Apostichopus</taxon>
    </lineage>
</organism>
<dbReference type="SUPFAM" id="SSF56112">
    <property type="entry name" value="Protein kinase-like (PK-like)"/>
    <property type="match status" value="1"/>
</dbReference>
<dbReference type="Gene3D" id="1.10.510.10">
    <property type="entry name" value="Transferase(Phosphotransferase) domain 1"/>
    <property type="match status" value="1"/>
</dbReference>
<evidence type="ECO:0000313" key="13">
    <source>
        <dbReference type="Proteomes" id="UP000230750"/>
    </source>
</evidence>
<dbReference type="Gene3D" id="3.30.200.20">
    <property type="entry name" value="Phosphorylase Kinase, domain 1"/>
    <property type="match status" value="1"/>
</dbReference>
<feature type="binding site" evidence="10">
    <location>
        <position position="47"/>
    </location>
    <ligand>
        <name>ATP</name>
        <dbReference type="ChEBI" id="CHEBI:30616"/>
    </ligand>
</feature>
<evidence type="ECO:0000313" key="12">
    <source>
        <dbReference type="EMBL" id="PIK53906.1"/>
    </source>
</evidence>
<comment type="subcellular location">
    <subcellularLocation>
        <location evidence="1">Host cell</location>
    </subcellularLocation>
</comment>
<proteinExistence type="predicted"/>
<evidence type="ECO:0000256" key="4">
    <source>
        <dbReference type="ARBA" id="ARBA00022679"/>
    </source>
</evidence>
<keyword evidence="6" id="KW-0418">Kinase</keyword>
<accession>A0A2G8L0W1</accession>
<gene>
    <name evidence="12" type="ORF">BSL78_09224</name>
</gene>
<evidence type="ECO:0000256" key="2">
    <source>
        <dbReference type="ARBA" id="ARBA00012513"/>
    </source>
</evidence>
<dbReference type="GO" id="GO:0005524">
    <property type="term" value="F:ATP binding"/>
    <property type="evidence" value="ECO:0007669"/>
    <property type="project" value="UniProtKB-UniRule"/>
</dbReference>
<dbReference type="InterPro" id="IPR051138">
    <property type="entry name" value="PIM_Ser/Thr_kinase"/>
</dbReference>
<evidence type="ECO:0000256" key="7">
    <source>
        <dbReference type="ARBA" id="ARBA00022840"/>
    </source>
</evidence>
<comment type="caution">
    <text evidence="12">The sequence shown here is derived from an EMBL/GenBank/DDBJ whole genome shotgun (WGS) entry which is preliminary data.</text>
</comment>
<comment type="catalytic activity">
    <reaction evidence="8">
        <text>L-threonyl-[protein] + ATP = O-phospho-L-threonyl-[protein] + ADP + H(+)</text>
        <dbReference type="Rhea" id="RHEA:46608"/>
        <dbReference type="Rhea" id="RHEA-COMP:11060"/>
        <dbReference type="Rhea" id="RHEA-COMP:11605"/>
        <dbReference type="ChEBI" id="CHEBI:15378"/>
        <dbReference type="ChEBI" id="CHEBI:30013"/>
        <dbReference type="ChEBI" id="CHEBI:30616"/>
        <dbReference type="ChEBI" id="CHEBI:61977"/>
        <dbReference type="ChEBI" id="CHEBI:456216"/>
        <dbReference type="EC" id="2.7.11.1"/>
    </reaction>
</comment>
<evidence type="ECO:0000256" key="5">
    <source>
        <dbReference type="ARBA" id="ARBA00022741"/>
    </source>
</evidence>
<dbReference type="GO" id="GO:0005737">
    <property type="term" value="C:cytoplasm"/>
    <property type="evidence" value="ECO:0007669"/>
    <property type="project" value="TreeGrafter"/>
</dbReference>
<feature type="domain" description="Protein kinase" evidence="11">
    <location>
        <begin position="13"/>
        <end position="156"/>
    </location>
</feature>
<dbReference type="InterPro" id="IPR000719">
    <property type="entry name" value="Prot_kinase_dom"/>
</dbReference>
<name>A0A2G8L0W1_STIJA</name>
<protein>
    <recommendedName>
        <fullName evidence="2">non-specific serine/threonine protein kinase</fullName>
        <ecNumber evidence="2">2.7.11.1</ecNumber>
    </recommendedName>
</protein>
<evidence type="ECO:0000256" key="9">
    <source>
        <dbReference type="ARBA" id="ARBA00048679"/>
    </source>
</evidence>
<evidence type="ECO:0000259" key="11">
    <source>
        <dbReference type="PROSITE" id="PS50011"/>
    </source>
</evidence>
<dbReference type="EC" id="2.7.11.1" evidence="2"/>
<dbReference type="InterPro" id="IPR017441">
    <property type="entry name" value="Protein_kinase_ATP_BS"/>
</dbReference>
<dbReference type="OrthoDB" id="10252171at2759"/>